<reference evidence="1" key="1">
    <citation type="submission" date="2018-05" db="EMBL/GenBank/DDBJ databases">
        <authorList>
            <person name="Lanie J.A."/>
            <person name="Ng W.-L."/>
            <person name="Kazmierczak K.M."/>
            <person name="Andrzejewski T.M."/>
            <person name="Davidsen T.M."/>
            <person name="Wayne K.J."/>
            <person name="Tettelin H."/>
            <person name="Glass J.I."/>
            <person name="Rusch D."/>
            <person name="Podicherti R."/>
            <person name="Tsui H.-C.T."/>
            <person name="Winkler M.E."/>
        </authorList>
    </citation>
    <scope>NUCLEOTIDE SEQUENCE</scope>
</reference>
<feature type="non-terminal residue" evidence="1">
    <location>
        <position position="1"/>
    </location>
</feature>
<proteinExistence type="predicted"/>
<feature type="non-terminal residue" evidence="1">
    <location>
        <position position="54"/>
    </location>
</feature>
<protein>
    <submittedName>
        <fullName evidence="1">Uncharacterized protein</fullName>
    </submittedName>
</protein>
<name>A0A382F5Y8_9ZZZZ</name>
<gene>
    <name evidence="1" type="ORF">METZ01_LOCUS210385</name>
</gene>
<sequence>MANTLRKSHFIWFDNLTVKQRGYEGLFKVFGDSLRHHILEVISKFPHFVWFRHA</sequence>
<dbReference type="EMBL" id="UINC01047805">
    <property type="protein sequence ID" value="SVB57531.1"/>
    <property type="molecule type" value="Genomic_DNA"/>
</dbReference>
<organism evidence="1">
    <name type="scientific">marine metagenome</name>
    <dbReference type="NCBI Taxonomy" id="408172"/>
    <lineage>
        <taxon>unclassified sequences</taxon>
        <taxon>metagenomes</taxon>
        <taxon>ecological metagenomes</taxon>
    </lineage>
</organism>
<evidence type="ECO:0000313" key="1">
    <source>
        <dbReference type="EMBL" id="SVB57531.1"/>
    </source>
</evidence>
<accession>A0A382F5Y8</accession>
<dbReference type="AlphaFoldDB" id="A0A382F5Y8"/>